<dbReference type="EMBL" id="PXYI01000013">
    <property type="protein sequence ID" value="PSJ36491.1"/>
    <property type="molecule type" value="Genomic_DNA"/>
</dbReference>
<organism evidence="2 3">
    <name type="scientific">Allosphingosinicella deserti</name>
    <dbReference type="NCBI Taxonomy" id="2116704"/>
    <lineage>
        <taxon>Bacteria</taxon>
        <taxon>Pseudomonadati</taxon>
        <taxon>Pseudomonadota</taxon>
        <taxon>Alphaproteobacteria</taxon>
        <taxon>Sphingomonadales</taxon>
        <taxon>Sphingomonadaceae</taxon>
        <taxon>Allosphingosinicella</taxon>
    </lineage>
</organism>
<reference evidence="2 3" key="1">
    <citation type="submission" date="2018-03" db="EMBL/GenBank/DDBJ databases">
        <title>The draft genome of Sphingosinicella sp. GL-C-18.</title>
        <authorList>
            <person name="Liu L."/>
            <person name="Li L."/>
            <person name="Liang L."/>
            <person name="Zhang X."/>
            <person name="Wang T."/>
        </authorList>
    </citation>
    <scope>NUCLEOTIDE SEQUENCE [LARGE SCALE GENOMIC DNA]</scope>
    <source>
        <strain evidence="2 3">GL-C-18</strain>
    </source>
</reference>
<name>A0A2P7QEU2_9SPHN</name>
<evidence type="ECO:0000313" key="2">
    <source>
        <dbReference type="EMBL" id="PSJ36491.1"/>
    </source>
</evidence>
<accession>A0A2P7QEU2</accession>
<sequence length="117" mass="11887">MSISAQFTALRAVTAGFGLGVVLELAGLIIAIASSGAGHGNYVAARALFPAPMLLTLVEGGQIGPFSLALGLLQFPLYGALLVWSASERKTLFPIAVALAHLAAALVCFSGVLSNFS</sequence>
<feature type="transmembrane region" description="Helical" evidence="1">
    <location>
        <begin position="91"/>
        <end position="113"/>
    </location>
</feature>
<proteinExistence type="predicted"/>
<evidence type="ECO:0000313" key="3">
    <source>
        <dbReference type="Proteomes" id="UP000241167"/>
    </source>
</evidence>
<dbReference type="AlphaFoldDB" id="A0A2P7QEU2"/>
<keyword evidence="1" id="KW-0812">Transmembrane</keyword>
<keyword evidence="3" id="KW-1185">Reference proteome</keyword>
<gene>
    <name evidence="2" type="ORF">C7I55_25810</name>
</gene>
<comment type="caution">
    <text evidence="2">The sequence shown here is derived from an EMBL/GenBank/DDBJ whole genome shotgun (WGS) entry which is preliminary data.</text>
</comment>
<feature type="transmembrane region" description="Helical" evidence="1">
    <location>
        <begin position="12"/>
        <end position="33"/>
    </location>
</feature>
<keyword evidence="1" id="KW-1133">Transmembrane helix</keyword>
<protein>
    <submittedName>
        <fullName evidence="2">Uncharacterized protein</fullName>
    </submittedName>
</protein>
<feature type="transmembrane region" description="Helical" evidence="1">
    <location>
        <begin position="63"/>
        <end position="84"/>
    </location>
</feature>
<evidence type="ECO:0000256" key="1">
    <source>
        <dbReference type="SAM" id="Phobius"/>
    </source>
</evidence>
<dbReference type="Proteomes" id="UP000241167">
    <property type="component" value="Unassembled WGS sequence"/>
</dbReference>
<keyword evidence="1" id="KW-0472">Membrane</keyword>